<comment type="caution">
    <text evidence="1">The sequence shown here is derived from an EMBL/GenBank/DDBJ whole genome shotgun (WGS) entry which is preliminary data.</text>
</comment>
<dbReference type="EMBL" id="WVTD01000044">
    <property type="protein sequence ID" value="MYM00346.1"/>
    <property type="molecule type" value="Genomic_DNA"/>
</dbReference>
<dbReference type="PANTHER" id="PTHR45947">
    <property type="entry name" value="SULFOQUINOVOSYL TRANSFERASE SQD2"/>
    <property type="match status" value="1"/>
</dbReference>
<dbReference type="GO" id="GO:0016757">
    <property type="term" value="F:glycosyltransferase activity"/>
    <property type="evidence" value="ECO:0007669"/>
    <property type="project" value="TreeGrafter"/>
</dbReference>
<organism evidence="1 2">
    <name type="scientific">Novosphingobium silvae</name>
    <dbReference type="NCBI Taxonomy" id="2692619"/>
    <lineage>
        <taxon>Bacteria</taxon>
        <taxon>Pseudomonadati</taxon>
        <taxon>Pseudomonadota</taxon>
        <taxon>Alphaproteobacteria</taxon>
        <taxon>Sphingomonadales</taxon>
        <taxon>Sphingomonadaceae</taxon>
        <taxon>Novosphingobium</taxon>
    </lineage>
</organism>
<gene>
    <name evidence="1" type="ORF">GR702_21645</name>
</gene>
<dbReference type="PANTHER" id="PTHR45947:SF3">
    <property type="entry name" value="SULFOQUINOVOSYL TRANSFERASE SQD2"/>
    <property type="match status" value="1"/>
</dbReference>
<name>A0A7X4K9J9_9SPHN</name>
<reference evidence="1 2" key="1">
    <citation type="submission" date="2019-12" db="EMBL/GenBank/DDBJ databases">
        <authorList>
            <person name="Feng G."/>
            <person name="Zhu H."/>
        </authorList>
    </citation>
    <scope>NUCLEOTIDE SEQUENCE [LARGE SCALE GENOMIC DNA]</scope>
    <source>
        <strain evidence="1 2">FGD1</strain>
    </source>
</reference>
<dbReference type="Gene3D" id="3.40.50.2000">
    <property type="entry name" value="Glycogen Phosphorylase B"/>
    <property type="match status" value="1"/>
</dbReference>
<accession>A0A7X4K9J9</accession>
<dbReference type="InterPro" id="IPR050194">
    <property type="entry name" value="Glycosyltransferase_grp1"/>
</dbReference>
<dbReference type="Pfam" id="PF13692">
    <property type="entry name" value="Glyco_trans_1_4"/>
    <property type="match status" value="1"/>
</dbReference>
<dbReference type="SUPFAM" id="SSF53756">
    <property type="entry name" value="UDP-Glycosyltransferase/glycogen phosphorylase"/>
    <property type="match status" value="1"/>
</dbReference>
<evidence type="ECO:0000313" key="1">
    <source>
        <dbReference type="EMBL" id="MYM00346.1"/>
    </source>
</evidence>
<dbReference type="RefSeq" id="WP_160987582.1">
    <property type="nucleotide sequence ID" value="NZ_WVTD01000044.1"/>
</dbReference>
<protein>
    <submittedName>
        <fullName evidence="1">Glycosyltransferase</fullName>
    </submittedName>
</protein>
<sequence length="373" mass="40667">MTKAPQGSLLIAIGGENLFGAERRVIRLAATVARLAPHYRIILVLSAQLYATARSNPVIGKLVSSFESRDCLVVLPGVRPFRRGRRLGLLAAQIRAGSPIFSSYGTDRFLIALRFLGIPFTYEVTSPAVVDRIARRNRTWLPRAAKSFLCVSPSVAKKLQDFFASKGIDASAKISSYPSPYLDPEVFQDDPKSKVIVIGSRFAERKNVHVFAQALVTALPQLSGWSVKICGNGPFEEQIRATLAEHIAAGTVEVGYVPNLSVELRSSQVFVSMIEKDNYPSQSVIEAMGAGNALLLSDRGDSHRFIDCADPNGTLVEIDPPAIARALVDLCLSDQLSEMGASSRRHLSYLCDERDYVETLLRSCGYNLANHGG</sequence>
<evidence type="ECO:0000313" key="2">
    <source>
        <dbReference type="Proteomes" id="UP000465810"/>
    </source>
</evidence>
<dbReference type="AlphaFoldDB" id="A0A7X4K9J9"/>
<dbReference type="Proteomes" id="UP000465810">
    <property type="component" value="Unassembled WGS sequence"/>
</dbReference>
<keyword evidence="1" id="KW-0808">Transferase</keyword>
<proteinExistence type="predicted"/>
<keyword evidence="2" id="KW-1185">Reference proteome</keyword>